<keyword evidence="10 12" id="KW-0472">Membrane</keyword>
<feature type="transmembrane region" description="Helical" evidence="12">
    <location>
        <begin position="213"/>
        <end position="238"/>
    </location>
</feature>
<dbReference type="AlphaFoldDB" id="L0A4I0"/>
<sequence length="279" mass="31083">MNGRDTRSAWRRALGDVIFGLETPAARAFDVALIWLIFASVLAVMFESVPEINQQFGRALRLLEWFFTAVFTIEYLLRLLSARRAWNYVRSYYGLIDLLSILPSYLSLLVPGGQYLLVVRALRLLRMFRVFKMLRYLSEANVLGVALRESQSKITVFLVTVLTLVTVFGTALYLIEGPAGGFTSIPISIYWAVVTLATVGYGDIVPQTWLGKLVATLAMLLGYAIIAVPTGIVTVSLARAQQRREDRACEQCHLPRHESDAVYCRRCGALLPEGSVSAP</sequence>
<dbReference type="GO" id="GO:0005249">
    <property type="term" value="F:voltage-gated potassium channel activity"/>
    <property type="evidence" value="ECO:0007669"/>
    <property type="project" value="InterPro"/>
</dbReference>
<dbReference type="OrthoDB" id="9810759at2"/>
<dbReference type="InterPro" id="IPR027359">
    <property type="entry name" value="Volt_channel_dom_sf"/>
</dbReference>
<dbReference type="RefSeq" id="WP_015237091.1">
    <property type="nucleotide sequence ID" value="NC_019793.1"/>
</dbReference>
<evidence type="ECO:0000256" key="5">
    <source>
        <dbReference type="ARBA" id="ARBA00022826"/>
    </source>
</evidence>
<dbReference type="Pfam" id="PF00520">
    <property type="entry name" value="Ion_trans"/>
    <property type="match status" value="1"/>
</dbReference>
<evidence type="ECO:0000256" key="1">
    <source>
        <dbReference type="ARBA" id="ARBA00004141"/>
    </source>
</evidence>
<dbReference type="EMBL" id="CP003382">
    <property type="protein sequence ID" value="AFZ68793.1"/>
    <property type="molecule type" value="Genomic_DNA"/>
</dbReference>
<dbReference type="GO" id="GO:0001508">
    <property type="term" value="P:action potential"/>
    <property type="evidence" value="ECO:0007669"/>
    <property type="project" value="TreeGrafter"/>
</dbReference>
<dbReference type="PRINTS" id="PR00169">
    <property type="entry name" value="KCHANNEL"/>
</dbReference>
<feature type="transmembrane region" description="Helical" evidence="12">
    <location>
        <begin position="62"/>
        <end position="80"/>
    </location>
</feature>
<dbReference type="KEGG" id="dpd:Deipe_3353"/>
<dbReference type="Gene3D" id="1.10.287.70">
    <property type="match status" value="1"/>
</dbReference>
<dbReference type="PANTHER" id="PTHR11537">
    <property type="entry name" value="VOLTAGE-GATED POTASSIUM CHANNEL"/>
    <property type="match status" value="1"/>
</dbReference>
<feature type="transmembrane region" description="Helical" evidence="12">
    <location>
        <begin position="182"/>
        <end position="201"/>
    </location>
</feature>
<organism evidence="14 15">
    <name type="scientific">Deinococcus peraridilitoris (strain DSM 19664 / LMG 22246 / CIP 109416 / KR-200)</name>
    <dbReference type="NCBI Taxonomy" id="937777"/>
    <lineage>
        <taxon>Bacteria</taxon>
        <taxon>Thermotogati</taxon>
        <taxon>Deinococcota</taxon>
        <taxon>Deinococci</taxon>
        <taxon>Deinococcales</taxon>
        <taxon>Deinococcaceae</taxon>
        <taxon>Deinococcus</taxon>
    </lineage>
</organism>
<evidence type="ECO:0000256" key="6">
    <source>
        <dbReference type="ARBA" id="ARBA00022882"/>
    </source>
</evidence>
<dbReference type="Gene3D" id="1.20.120.350">
    <property type="entry name" value="Voltage-gated potassium channels. Chain C"/>
    <property type="match status" value="1"/>
</dbReference>
<dbReference type="STRING" id="937777.Deipe_3353"/>
<dbReference type="InterPro" id="IPR028325">
    <property type="entry name" value="VG_K_chnl"/>
</dbReference>
<keyword evidence="11" id="KW-0407">Ion channel</keyword>
<dbReference type="Proteomes" id="UP000010467">
    <property type="component" value="Chromosome"/>
</dbReference>
<keyword evidence="9" id="KW-0406">Ion transport</keyword>
<keyword evidence="4 12" id="KW-0812">Transmembrane</keyword>
<accession>L0A4I0</accession>
<evidence type="ECO:0000259" key="13">
    <source>
        <dbReference type="Pfam" id="PF00520"/>
    </source>
</evidence>
<evidence type="ECO:0000313" key="15">
    <source>
        <dbReference type="Proteomes" id="UP000010467"/>
    </source>
</evidence>
<evidence type="ECO:0000256" key="4">
    <source>
        <dbReference type="ARBA" id="ARBA00022692"/>
    </source>
</evidence>
<evidence type="ECO:0000256" key="8">
    <source>
        <dbReference type="ARBA" id="ARBA00022989"/>
    </source>
</evidence>
<evidence type="ECO:0000256" key="12">
    <source>
        <dbReference type="SAM" id="Phobius"/>
    </source>
</evidence>
<keyword evidence="5" id="KW-0631">Potassium channel</keyword>
<evidence type="ECO:0000256" key="2">
    <source>
        <dbReference type="ARBA" id="ARBA00022448"/>
    </source>
</evidence>
<keyword evidence="8 12" id="KW-1133">Transmembrane helix</keyword>
<evidence type="ECO:0000256" key="9">
    <source>
        <dbReference type="ARBA" id="ARBA00023065"/>
    </source>
</evidence>
<gene>
    <name evidence="14" type="ordered locus">Deipe_3353</name>
</gene>
<keyword evidence="15" id="KW-1185">Reference proteome</keyword>
<dbReference type="GO" id="GO:0008076">
    <property type="term" value="C:voltage-gated potassium channel complex"/>
    <property type="evidence" value="ECO:0007669"/>
    <property type="project" value="InterPro"/>
</dbReference>
<dbReference type="eggNOG" id="COG2126">
    <property type="taxonomic scope" value="Bacteria"/>
</dbReference>
<feature type="domain" description="Ion transport" evidence="13">
    <location>
        <begin position="27"/>
        <end position="244"/>
    </location>
</feature>
<evidence type="ECO:0000256" key="3">
    <source>
        <dbReference type="ARBA" id="ARBA00022538"/>
    </source>
</evidence>
<dbReference type="InterPro" id="IPR005821">
    <property type="entry name" value="Ion_trans_dom"/>
</dbReference>
<evidence type="ECO:0000313" key="14">
    <source>
        <dbReference type="EMBL" id="AFZ68793.1"/>
    </source>
</evidence>
<proteinExistence type="predicted"/>
<evidence type="ECO:0000256" key="11">
    <source>
        <dbReference type="ARBA" id="ARBA00023303"/>
    </source>
</evidence>
<feature type="transmembrane region" description="Helical" evidence="12">
    <location>
        <begin position="32"/>
        <end position="50"/>
    </location>
</feature>
<keyword evidence="2" id="KW-0813">Transport</keyword>
<dbReference type="PATRIC" id="fig|937777.3.peg.3368"/>
<feature type="transmembrane region" description="Helical" evidence="12">
    <location>
        <begin position="154"/>
        <end position="175"/>
    </location>
</feature>
<protein>
    <submittedName>
        <fullName evidence="14">Kef-type K+ ransport system, predicted NAD-binding component</fullName>
    </submittedName>
</protein>
<dbReference type="SUPFAM" id="SSF81324">
    <property type="entry name" value="Voltage-gated potassium channels"/>
    <property type="match status" value="1"/>
</dbReference>
<reference evidence="15" key="1">
    <citation type="submission" date="2012-03" db="EMBL/GenBank/DDBJ databases">
        <title>Complete sequence of chromosome of Deinococcus peraridilitoris DSM 19664.</title>
        <authorList>
            <person name="Lucas S."/>
            <person name="Copeland A."/>
            <person name="Lapidus A."/>
            <person name="Glavina del Rio T."/>
            <person name="Dalin E."/>
            <person name="Tice H."/>
            <person name="Bruce D."/>
            <person name="Goodwin L."/>
            <person name="Pitluck S."/>
            <person name="Peters L."/>
            <person name="Mikhailova N."/>
            <person name="Lu M."/>
            <person name="Kyrpides N."/>
            <person name="Mavromatis K."/>
            <person name="Ivanova N."/>
            <person name="Brettin T."/>
            <person name="Detter J.C."/>
            <person name="Han C."/>
            <person name="Larimer F."/>
            <person name="Land M."/>
            <person name="Hauser L."/>
            <person name="Markowitz V."/>
            <person name="Cheng J.-F."/>
            <person name="Hugenholtz P."/>
            <person name="Woyke T."/>
            <person name="Wu D."/>
            <person name="Pukall R."/>
            <person name="Steenblock K."/>
            <person name="Brambilla E."/>
            <person name="Klenk H.-P."/>
            <person name="Eisen J.A."/>
        </authorList>
    </citation>
    <scope>NUCLEOTIDE SEQUENCE [LARGE SCALE GENOMIC DNA]</scope>
    <source>
        <strain evidence="15">DSM 19664 / LMG 22246 / CIP 109416 / KR-200</strain>
    </source>
</reference>
<dbReference type="HOGENOM" id="CLU_011722_1_3_0"/>
<evidence type="ECO:0000256" key="7">
    <source>
        <dbReference type="ARBA" id="ARBA00022958"/>
    </source>
</evidence>
<evidence type="ECO:0000256" key="10">
    <source>
        <dbReference type="ARBA" id="ARBA00023136"/>
    </source>
</evidence>
<keyword evidence="6" id="KW-0851">Voltage-gated channel</keyword>
<name>L0A4I0_DEIPD</name>
<comment type="subcellular location">
    <subcellularLocation>
        <location evidence="1">Membrane</location>
        <topology evidence="1">Multi-pass membrane protein</topology>
    </subcellularLocation>
</comment>
<feature type="transmembrane region" description="Helical" evidence="12">
    <location>
        <begin position="92"/>
        <end position="118"/>
    </location>
</feature>
<dbReference type="PANTHER" id="PTHR11537:SF254">
    <property type="entry name" value="POTASSIUM VOLTAGE-GATED CHANNEL PROTEIN SHAB"/>
    <property type="match status" value="1"/>
</dbReference>
<keyword evidence="7" id="KW-0630">Potassium</keyword>
<keyword evidence="3" id="KW-0633">Potassium transport</keyword>